<accession>A0ABW1XCK0</accession>
<reference evidence="2" key="1">
    <citation type="journal article" date="2019" name="Int. J. Syst. Evol. Microbiol.">
        <title>The Global Catalogue of Microorganisms (GCM) 10K type strain sequencing project: providing services to taxonomists for standard genome sequencing and annotation.</title>
        <authorList>
            <consortium name="The Broad Institute Genomics Platform"/>
            <consortium name="The Broad Institute Genome Sequencing Center for Infectious Disease"/>
            <person name="Wu L."/>
            <person name="Ma J."/>
        </authorList>
    </citation>
    <scope>NUCLEOTIDE SEQUENCE [LARGE SCALE GENOMIC DNA]</scope>
    <source>
        <strain evidence="2">CCUG 47105</strain>
    </source>
</reference>
<evidence type="ECO:0000313" key="2">
    <source>
        <dbReference type="Proteomes" id="UP001596305"/>
    </source>
</evidence>
<protein>
    <submittedName>
        <fullName evidence="1">Uncharacterized protein</fullName>
    </submittedName>
</protein>
<keyword evidence="2" id="KW-1185">Reference proteome</keyword>
<name>A0ABW1XCK0_9CELL</name>
<dbReference type="Proteomes" id="UP001596305">
    <property type="component" value="Unassembled WGS sequence"/>
</dbReference>
<evidence type="ECO:0000313" key="1">
    <source>
        <dbReference type="EMBL" id="MFC6425497.1"/>
    </source>
</evidence>
<sequence length="80" mass="8441">MSPSAGASVTLDIVEDDARLHSDIDDNGLVGSTVLDQRVTELLDVRSAVRAADAGFFDDDHPDGLADRAAFDDDLLAGVR</sequence>
<dbReference type="RefSeq" id="WP_204807793.1">
    <property type="nucleotide sequence ID" value="NZ_BAAAIY010000009.1"/>
</dbReference>
<proteinExistence type="predicted"/>
<dbReference type="EMBL" id="JBHSTM010000006">
    <property type="protein sequence ID" value="MFC6425497.1"/>
    <property type="molecule type" value="Genomic_DNA"/>
</dbReference>
<comment type="caution">
    <text evidence="1">The sequence shown here is derived from an EMBL/GenBank/DDBJ whole genome shotgun (WGS) entry which is preliminary data.</text>
</comment>
<gene>
    <name evidence="1" type="ORF">ACFP71_11710</name>
</gene>
<organism evidence="1 2">
    <name type="scientific">Oerskovia paurometabola</name>
    <dbReference type="NCBI Taxonomy" id="162170"/>
    <lineage>
        <taxon>Bacteria</taxon>
        <taxon>Bacillati</taxon>
        <taxon>Actinomycetota</taxon>
        <taxon>Actinomycetes</taxon>
        <taxon>Micrococcales</taxon>
        <taxon>Cellulomonadaceae</taxon>
        <taxon>Oerskovia</taxon>
    </lineage>
</organism>